<dbReference type="NCBIfam" id="NF038127">
    <property type="entry name" value="FDP_fam"/>
    <property type="match status" value="1"/>
</dbReference>
<reference evidence="1" key="1">
    <citation type="submission" date="2020-10" db="EMBL/GenBank/DDBJ databases">
        <authorList>
            <person name="Castelo-Branco R."/>
            <person name="Eusebio N."/>
            <person name="Adriana R."/>
            <person name="Vieira A."/>
            <person name="Brugerolle De Fraissinette N."/>
            <person name="Rezende De Castro R."/>
            <person name="Schneider M.P."/>
            <person name="Vasconcelos V."/>
            <person name="Leao P.N."/>
        </authorList>
    </citation>
    <scope>NUCLEOTIDE SEQUENCE</scope>
    <source>
        <strain evidence="1">LEGE 11479</strain>
    </source>
</reference>
<organism evidence="1 2">
    <name type="scientific">Leptolyngbya cf. ectocarpi LEGE 11479</name>
    <dbReference type="NCBI Taxonomy" id="1828722"/>
    <lineage>
        <taxon>Bacteria</taxon>
        <taxon>Bacillati</taxon>
        <taxon>Cyanobacteriota</taxon>
        <taxon>Cyanophyceae</taxon>
        <taxon>Leptolyngbyales</taxon>
        <taxon>Leptolyngbyaceae</taxon>
        <taxon>Leptolyngbya group</taxon>
        <taxon>Leptolyngbya</taxon>
    </lineage>
</organism>
<sequence length="251" mass="26394">MKPLSALVGMVTGAIVTTFGLGNAASAADFSLRGTFAQDDNVQLFDFSVSTTSAVTFRTYSYAGGTQADGTVITGGGFDPVLTLFDGNGYFLASNDDDDSGTVAKDPQTGQGYDSLLNLMLAAGNYTVALTQFGNFTNSANLADGFRQEGNGNFTSDFSRCTTDTPFCDFTGNLRTNQWAFDALGVRPLLEADEDVPDEPVIPSDPVTPSIPVIPIPNEPGDEATQVPEPTATVAIALAGMLAMAKRRRNK</sequence>
<name>A0A929F9I6_LEPEC</name>
<dbReference type="InterPro" id="IPR013424">
    <property type="entry name" value="Ice-binding_C"/>
</dbReference>
<evidence type="ECO:0000313" key="2">
    <source>
        <dbReference type="Proteomes" id="UP000615026"/>
    </source>
</evidence>
<accession>A0A929F9I6</accession>
<comment type="caution">
    <text evidence="1">The sequence shown here is derived from an EMBL/GenBank/DDBJ whole genome shotgun (WGS) entry which is preliminary data.</text>
</comment>
<dbReference type="EMBL" id="JADEXP010000268">
    <property type="protein sequence ID" value="MBE9069396.1"/>
    <property type="molecule type" value="Genomic_DNA"/>
</dbReference>
<dbReference type="NCBIfam" id="TIGR02595">
    <property type="entry name" value="PEP_CTERM"/>
    <property type="match status" value="1"/>
</dbReference>
<proteinExistence type="predicted"/>
<dbReference type="RefSeq" id="WP_193995301.1">
    <property type="nucleotide sequence ID" value="NZ_JADEXP010000268.1"/>
</dbReference>
<gene>
    <name evidence="1" type="ORF">IQ260_22380</name>
</gene>
<dbReference type="AlphaFoldDB" id="A0A929F9I6"/>
<evidence type="ECO:0000313" key="1">
    <source>
        <dbReference type="EMBL" id="MBE9069396.1"/>
    </source>
</evidence>
<dbReference type="Proteomes" id="UP000615026">
    <property type="component" value="Unassembled WGS sequence"/>
</dbReference>
<keyword evidence="2" id="KW-1185">Reference proteome</keyword>
<dbReference type="Gene3D" id="2.60.120.380">
    <property type="match status" value="1"/>
</dbReference>
<protein>
    <submittedName>
        <fullName evidence="1">PEP-CTERM sorting domain-containing protein</fullName>
    </submittedName>
</protein>